<evidence type="ECO:0000313" key="9">
    <source>
        <dbReference type="EnsemblMetazoa" id="tetur05g07790.1"/>
    </source>
</evidence>
<proteinExistence type="inferred from homology"/>
<dbReference type="AlphaFoldDB" id="T1K5W8"/>
<keyword evidence="10" id="KW-1185">Reference proteome</keyword>
<evidence type="ECO:0000313" key="10">
    <source>
        <dbReference type="Proteomes" id="UP000015104"/>
    </source>
</evidence>
<dbReference type="Proteomes" id="UP000015104">
    <property type="component" value="Unassembled WGS sequence"/>
</dbReference>
<keyword evidence="7" id="KW-0175">Coiled coil</keyword>
<name>T1K5W8_TETUR</name>
<dbReference type="EMBL" id="CAEY01001591">
    <property type="status" value="NOT_ANNOTATED_CDS"/>
    <property type="molecule type" value="Genomic_DNA"/>
</dbReference>
<evidence type="ECO:0000256" key="5">
    <source>
        <dbReference type="ARBA" id="ARBA00023136"/>
    </source>
</evidence>
<organism evidence="9 10">
    <name type="scientific">Tetranychus urticae</name>
    <name type="common">Two-spotted spider mite</name>
    <dbReference type="NCBI Taxonomy" id="32264"/>
    <lineage>
        <taxon>Eukaryota</taxon>
        <taxon>Metazoa</taxon>
        <taxon>Ecdysozoa</taxon>
        <taxon>Arthropoda</taxon>
        <taxon>Chelicerata</taxon>
        <taxon>Arachnida</taxon>
        <taxon>Acari</taxon>
        <taxon>Acariformes</taxon>
        <taxon>Trombidiformes</taxon>
        <taxon>Prostigmata</taxon>
        <taxon>Eleutherengona</taxon>
        <taxon>Raphignathae</taxon>
        <taxon>Tetranychoidea</taxon>
        <taxon>Tetranychidae</taxon>
        <taxon>Tetranychus</taxon>
    </lineage>
</organism>
<protein>
    <recommendedName>
        <fullName evidence="11">Dual oxidase maturation factor 1</fullName>
    </recommendedName>
</protein>
<feature type="transmembrane region" description="Helical" evidence="8">
    <location>
        <begin position="280"/>
        <end position="302"/>
    </location>
</feature>
<evidence type="ECO:0000256" key="3">
    <source>
        <dbReference type="ARBA" id="ARBA00022692"/>
    </source>
</evidence>
<accession>T1K5W8</accession>
<dbReference type="PANTHER" id="PTHR31158">
    <property type="entry name" value="DUAL OXIDASE 2"/>
    <property type="match status" value="1"/>
</dbReference>
<feature type="transmembrane region" description="Helical" evidence="8">
    <location>
        <begin position="235"/>
        <end position="254"/>
    </location>
</feature>
<keyword evidence="4 8" id="KW-1133">Transmembrane helix</keyword>
<keyword evidence="3 8" id="KW-0812">Transmembrane</keyword>
<evidence type="ECO:0000256" key="4">
    <source>
        <dbReference type="ARBA" id="ARBA00022989"/>
    </source>
</evidence>
<dbReference type="Pfam" id="PF10204">
    <property type="entry name" value="DuoxA"/>
    <property type="match status" value="1"/>
</dbReference>
<keyword evidence="6" id="KW-0325">Glycoprotein</keyword>
<feature type="transmembrane region" description="Helical" evidence="8">
    <location>
        <begin position="37"/>
        <end position="56"/>
    </location>
</feature>
<dbReference type="eggNOG" id="KOG3921">
    <property type="taxonomic scope" value="Eukaryota"/>
</dbReference>
<reference evidence="9" key="2">
    <citation type="submission" date="2015-06" db="UniProtKB">
        <authorList>
            <consortium name="EnsemblMetazoa"/>
        </authorList>
    </citation>
    <scope>IDENTIFICATION</scope>
</reference>
<dbReference type="GO" id="GO:0015031">
    <property type="term" value="P:protein transport"/>
    <property type="evidence" value="ECO:0007669"/>
    <property type="project" value="InterPro"/>
</dbReference>
<dbReference type="EnsemblMetazoa" id="tetur05g07790.1">
    <property type="protein sequence ID" value="tetur05g07790.1"/>
    <property type="gene ID" value="tetur05g07790"/>
</dbReference>
<evidence type="ECO:0000256" key="8">
    <source>
        <dbReference type="SAM" id="Phobius"/>
    </source>
</evidence>
<reference evidence="10" key="1">
    <citation type="submission" date="2011-08" db="EMBL/GenBank/DDBJ databases">
        <authorList>
            <person name="Rombauts S."/>
        </authorList>
    </citation>
    <scope>NUCLEOTIDE SEQUENCE</scope>
    <source>
        <strain evidence="10">London</strain>
    </source>
</reference>
<dbReference type="HOGENOM" id="CLU_045258_3_1_1"/>
<evidence type="ECO:0000256" key="1">
    <source>
        <dbReference type="ARBA" id="ARBA00004141"/>
    </source>
</evidence>
<dbReference type="InterPro" id="IPR018469">
    <property type="entry name" value="Dual_oxidase_maturation_fac"/>
</dbReference>
<evidence type="ECO:0000256" key="6">
    <source>
        <dbReference type="ARBA" id="ARBA00023180"/>
    </source>
</evidence>
<sequence length="438" mass="50754">MDQSFSSVNNVSFLQLFREEGSPTHYPKGASFPNIDLTLIKILTLFISLWLIFLIISPGYPSKERWFYICRVTIFLTIPLTISVCYFIPYWESDAVEARVRTQFQSSTEIIAKIGLNIGLLGFNVTLKESPYTSFNEPLVYNEHFSWNWASLKHKPKLLEETGHLKYQYGQSASKGLPIPILWVLDYFTIDGEDYRFTRFYQHAGWYCHTLLWFSFGCWLLSSCLFCIVIEYGSLMMMVTGLCLIATNIIWAFHSNPIPLEIPFRSPNGKVNYLHPDYSWAYWINLTNGLFCIILGTLIYILDINYPDLTAQFFGIDIVQNYDQYFREIDEEKRRLQGKQEEMPSQETKRVSQDSKYVALRKKVSSNRLSKLHRLTLRDPFNGKPFVKACNNQIGNQESEPYYAVPKTITTPVQPRIVGSIAARKTVPAEQFSISNHQ</sequence>
<evidence type="ECO:0000256" key="7">
    <source>
        <dbReference type="SAM" id="Coils"/>
    </source>
</evidence>
<keyword evidence="5 8" id="KW-0472">Membrane</keyword>
<dbReference type="GO" id="GO:0005789">
    <property type="term" value="C:endoplasmic reticulum membrane"/>
    <property type="evidence" value="ECO:0007669"/>
    <property type="project" value="InterPro"/>
</dbReference>
<evidence type="ECO:0008006" key="11">
    <source>
        <dbReference type="Google" id="ProtNLM"/>
    </source>
</evidence>
<feature type="transmembrane region" description="Helical" evidence="8">
    <location>
        <begin position="204"/>
        <end position="228"/>
    </location>
</feature>
<dbReference type="PANTHER" id="PTHR31158:SF1">
    <property type="entry name" value="DOXA1 FACTOR-RELATED"/>
    <property type="match status" value="1"/>
</dbReference>
<feature type="coiled-coil region" evidence="7">
    <location>
        <begin position="322"/>
        <end position="349"/>
    </location>
</feature>
<comment type="similarity">
    <text evidence="2">Belongs to the DUOXA family.</text>
</comment>
<evidence type="ECO:0000256" key="2">
    <source>
        <dbReference type="ARBA" id="ARBA00009816"/>
    </source>
</evidence>
<feature type="transmembrane region" description="Helical" evidence="8">
    <location>
        <begin position="68"/>
        <end position="91"/>
    </location>
</feature>
<comment type="subcellular location">
    <subcellularLocation>
        <location evidence="1">Membrane</location>
        <topology evidence="1">Multi-pass membrane protein</topology>
    </subcellularLocation>
</comment>
<dbReference type="STRING" id="32264.T1K5W8"/>